<gene>
    <name evidence="1" type="ORF">WMSIL1_LOCUS14099</name>
</gene>
<dbReference type="AlphaFoldDB" id="A0A564ZC83"/>
<accession>A0A564ZC83</accession>
<reference evidence="1 2" key="1">
    <citation type="submission" date="2019-07" db="EMBL/GenBank/DDBJ databases">
        <authorList>
            <person name="Jastrzebski P J."/>
            <person name="Paukszto L."/>
            <person name="Jastrzebski P J."/>
        </authorList>
    </citation>
    <scope>NUCLEOTIDE SEQUENCE [LARGE SCALE GENOMIC DNA]</scope>
    <source>
        <strain evidence="1 2">WMS-il1</strain>
    </source>
</reference>
<protein>
    <submittedName>
        <fullName evidence="1">Uncharacterized protein</fullName>
    </submittedName>
</protein>
<feature type="non-terminal residue" evidence="1">
    <location>
        <position position="1"/>
    </location>
</feature>
<evidence type="ECO:0000313" key="1">
    <source>
        <dbReference type="EMBL" id="VUZ56478.1"/>
    </source>
</evidence>
<dbReference type="Proteomes" id="UP000321570">
    <property type="component" value="Unassembled WGS sequence"/>
</dbReference>
<keyword evidence="2" id="KW-1185">Reference proteome</keyword>
<feature type="non-terminal residue" evidence="1">
    <location>
        <position position="68"/>
    </location>
</feature>
<dbReference type="EMBL" id="CABIJS010000704">
    <property type="protein sequence ID" value="VUZ56478.1"/>
    <property type="molecule type" value="Genomic_DNA"/>
</dbReference>
<proteinExistence type="predicted"/>
<name>A0A564ZC83_HYMDI</name>
<organism evidence="1 2">
    <name type="scientific">Hymenolepis diminuta</name>
    <name type="common">Rat tapeworm</name>
    <dbReference type="NCBI Taxonomy" id="6216"/>
    <lineage>
        <taxon>Eukaryota</taxon>
        <taxon>Metazoa</taxon>
        <taxon>Spiralia</taxon>
        <taxon>Lophotrochozoa</taxon>
        <taxon>Platyhelminthes</taxon>
        <taxon>Cestoda</taxon>
        <taxon>Eucestoda</taxon>
        <taxon>Cyclophyllidea</taxon>
        <taxon>Hymenolepididae</taxon>
        <taxon>Hymenolepis</taxon>
    </lineage>
</organism>
<sequence length="68" mass="7891">LETEFVPLDTQTDFDREFQRNKSDVEEPIASENIASDQSIEITETSLTPEMTLHIPWWMHLLIALFLG</sequence>
<evidence type="ECO:0000313" key="2">
    <source>
        <dbReference type="Proteomes" id="UP000321570"/>
    </source>
</evidence>